<feature type="compositionally biased region" description="Acidic residues" evidence="1">
    <location>
        <begin position="155"/>
        <end position="165"/>
    </location>
</feature>
<proteinExistence type="predicted"/>
<accession>A0A5N5TGI5</accession>
<sequence length="309" mass="34869">MASRNFTIENFSFSRYLLGAGEPHEFERSAYAPKGSQSQNSNSERKKFGKVSGNGLKKSPPVLETVTKFSSKPQSNLHSESTKTTSFKSVMAKKTPISRSLVADSSKRIPSVQRSTSNKRKRTTLNPENKTNFSKKIKLRDRQSIQPPSRYNNMEENDNDGDDYEISGPNTNSVCTRRKVLNHPEEMVVEPDIYFDDDLEDENVRLNFPFGIDENDDLSTDVTPDITTKPLLSEDNLPPIVEKDNSKSNFPLIQLNFEDLYMEDEGGGGGGTEEPYENRESPISNSNPSKIRVRPLDELCDTTPENFRI</sequence>
<feature type="non-terminal residue" evidence="2">
    <location>
        <position position="309"/>
    </location>
</feature>
<evidence type="ECO:0000313" key="3">
    <source>
        <dbReference type="Proteomes" id="UP000326759"/>
    </source>
</evidence>
<feature type="compositionally biased region" description="Polar residues" evidence="1">
    <location>
        <begin position="67"/>
        <end position="88"/>
    </location>
</feature>
<keyword evidence="3" id="KW-1185">Reference proteome</keyword>
<dbReference type="AlphaFoldDB" id="A0A5N5TGI5"/>
<feature type="region of interest" description="Disordered" evidence="1">
    <location>
        <begin position="262"/>
        <end position="294"/>
    </location>
</feature>
<evidence type="ECO:0000256" key="1">
    <source>
        <dbReference type="SAM" id="MobiDB-lite"/>
    </source>
</evidence>
<gene>
    <name evidence="2" type="ORF">Anas_09773</name>
</gene>
<reference evidence="2 3" key="1">
    <citation type="journal article" date="2019" name="PLoS Biol.">
        <title>Sex chromosomes control vertical transmission of feminizing Wolbachia symbionts in an isopod.</title>
        <authorList>
            <person name="Becking T."/>
            <person name="Chebbi M.A."/>
            <person name="Giraud I."/>
            <person name="Moumen B."/>
            <person name="Laverre T."/>
            <person name="Caubet Y."/>
            <person name="Peccoud J."/>
            <person name="Gilbert C."/>
            <person name="Cordaux R."/>
        </authorList>
    </citation>
    <scope>NUCLEOTIDE SEQUENCE [LARGE SCALE GENOMIC DNA]</scope>
    <source>
        <strain evidence="2">ANa2</strain>
        <tissue evidence="2">Whole body excluding digestive tract and cuticle</tissue>
    </source>
</reference>
<organism evidence="2 3">
    <name type="scientific">Armadillidium nasatum</name>
    <dbReference type="NCBI Taxonomy" id="96803"/>
    <lineage>
        <taxon>Eukaryota</taxon>
        <taxon>Metazoa</taxon>
        <taxon>Ecdysozoa</taxon>
        <taxon>Arthropoda</taxon>
        <taxon>Crustacea</taxon>
        <taxon>Multicrustacea</taxon>
        <taxon>Malacostraca</taxon>
        <taxon>Eumalacostraca</taxon>
        <taxon>Peracarida</taxon>
        <taxon>Isopoda</taxon>
        <taxon>Oniscidea</taxon>
        <taxon>Crinocheta</taxon>
        <taxon>Armadillidiidae</taxon>
        <taxon>Armadillidium</taxon>
    </lineage>
</organism>
<comment type="caution">
    <text evidence="2">The sequence shown here is derived from an EMBL/GenBank/DDBJ whole genome shotgun (WGS) entry which is preliminary data.</text>
</comment>
<protein>
    <submittedName>
        <fullName evidence="2">Uncharacterized protein</fullName>
    </submittedName>
</protein>
<dbReference type="EMBL" id="SEYY01003490">
    <property type="protein sequence ID" value="KAB7504265.1"/>
    <property type="molecule type" value="Genomic_DNA"/>
</dbReference>
<dbReference type="Proteomes" id="UP000326759">
    <property type="component" value="Unassembled WGS sequence"/>
</dbReference>
<feature type="region of interest" description="Disordered" evidence="1">
    <location>
        <begin position="28"/>
        <end position="170"/>
    </location>
</feature>
<evidence type="ECO:0000313" key="2">
    <source>
        <dbReference type="EMBL" id="KAB7504265.1"/>
    </source>
</evidence>
<name>A0A5N5TGI5_9CRUS</name>